<feature type="region of interest" description="Disordered" evidence="2">
    <location>
        <begin position="35"/>
        <end position="60"/>
    </location>
</feature>
<protein>
    <submittedName>
        <fullName evidence="4">Dynein light chain Tctex-type</fullName>
    </submittedName>
</protein>
<dbReference type="SMART" id="SM00324">
    <property type="entry name" value="RhoGAP"/>
    <property type="match status" value="1"/>
</dbReference>
<dbReference type="PANTHER" id="PTHR12659:SF7">
    <property type="entry name" value="CROSSVEINLESS C, ISOFORM C"/>
    <property type="match status" value="1"/>
</dbReference>
<gene>
    <name evidence="4" type="primary">DLC1</name>
    <name evidence="4" type="ORF">DERP_012645</name>
</gene>
<feature type="region of interest" description="Disordered" evidence="2">
    <location>
        <begin position="117"/>
        <end position="146"/>
    </location>
</feature>
<evidence type="ECO:0000256" key="1">
    <source>
        <dbReference type="SAM" id="Coils"/>
    </source>
</evidence>
<dbReference type="Pfam" id="PF00620">
    <property type="entry name" value="RhoGAP"/>
    <property type="match status" value="1"/>
</dbReference>
<accession>A0ABQ8IYG4</accession>
<dbReference type="EMBL" id="NJHN03000098">
    <property type="protein sequence ID" value="KAH9415349.1"/>
    <property type="molecule type" value="Genomic_DNA"/>
</dbReference>
<dbReference type="InterPro" id="IPR000198">
    <property type="entry name" value="RhoGAP_dom"/>
</dbReference>
<dbReference type="Gene3D" id="1.10.555.10">
    <property type="entry name" value="Rho GTPase activation protein"/>
    <property type="match status" value="1"/>
</dbReference>
<sequence length="556" mass="64151">MDTDNNDEDNDVYKRALESIKQIENEILFMLDQSNLNTDDDDDNNLKQQQFPSKTQTTTKTIIEQQQRSQILNEQNINLNGGTIPSTNDDHQQIFNNNNNNNDKFNWISDKKHSFINGSSSSTSTSRSSSTSSHGQIVNNNNNNNLGKHRYSFYDNSEKLPVYLVHSSELDELISNHSPTSTSTTNELPVMNDFIQLQLQNNGRILPDSIENAIIYLLKFGRNSLGIFRKSGVKSRIQILREKIQQQEINFEITGESVYDVADLLKQWLRDLRPHLLTNELIDMFIMAKKSKNNHQFEFYLWHLDDCHRYLLFIILKFLSLIAANSSTNQMTIQNLAICFAPSLCNGENEKQINRGQKCLQYCIENYESLFYLNIINGKRYQRQLSSTTTTSSTTSTTSKTTLNHEHTSVIIINASPDDILARLLYERNMIDKLISRWTIIDHDPEQNSDHFEFDLQFSCLLPTKTFNLKRKWSNSIEQPGGFKLLEQGDSIQSNWIMVPNGKGQTLVKHDISMELRGLSSKWYRHIFPTIHDQQLKRLASSFTIIPMNGTRISEV</sequence>
<evidence type="ECO:0000313" key="4">
    <source>
        <dbReference type="EMBL" id="KAH9415349.1"/>
    </source>
</evidence>
<evidence type="ECO:0000259" key="3">
    <source>
        <dbReference type="PROSITE" id="PS50238"/>
    </source>
</evidence>
<comment type="caution">
    <text evidence="4">The sequence shown here is derived from an EMBL/GenBank/DDBJ whole genome shotgun (WGS) entry which is preliminary data.</text>
</comment>
<dbReference type="PANTHER" id="PTHR12659">
    <property type="entry name" value="RHO-TYPE GTPASE ACTIVATING PROTEIN"/>
    <property type="match status" value="1"/>
</dbReference>
<dbReference type="Proteomes" id="UP000887458">
    <property type="component" value="Unassembled WGS sequence"/>
</dbReference>
<organism evidence="4 5">
    <name type="scientific">Dermatophagoides pteronyssinus</name>
    <name type="common">European house dust mite</name>
    <dbReference type="NCBI Taxonomy" id="6956"/>
    <lineage>
        <taxon>Eukaryota</taxon>
        <taxon>Metazoa</taxon>
        <taxon>Ecdysozoa</taxon>
        <taxon>Arthropoda</taxon>
        <taxon>Chelicerata</taxon>
        <taxon>Arachnida</taxon>
        <taxon>Acari</taxon>
        <taxon>Acariformes</taxon>
        <taxon>Sarcoptiformes</taxon>
        <taxon>Astigmata</taxon>
        <taxon>Psoroptidia</taxon>
        <taxon>Analgoidea</taxon>
        <taxon>Pyroglyphidae</taxon>
        <taxon>Dermatophagoidinae</taxon>
        <taxon>Dermatophagoides</taxon>
    </lineage>
</organism>
<evidence type="ECO:0000256" key="2">
    <source>
        <dbReference type="SAM" id="MobiDB-lite"/>
    </source>
</evidence>
<feature type="coiled-coil region" evidence="1">
    <location>
        <begin position="6"/>
        <end position="33"/>
    </location>
</feature>
<name>A0ABQ8IYG4_DERPT</name>
<keyword evidence="5" id="KW-1185">Reference proteome</keyword>
<dbReference type="SUPFAM" id="SSF55961">
    <property type="entry name" value="Bet v1-like"/>
    <property type="match status" value="1"/>
</dbReference>
<proteinExistence type="predicted"/>
<keyword evidence="1" id="KW-0175">Coiled coil</keyword>
<dbReference type="InterPro" id="IPR008936">
    <property type="entry name" value="Rho_GTPase_activation_prot"/>
</dbReference>
<dbReference type="SUPFAM" id="SSF48350">
    <property type="entry name" value="GTPase activation domain, GAP"/>
    <property type="match status" value="1"/>
</dbReference>
<reference evidence="4 5" key="1">
    <citation type="journal article" date="2018" name="J. Allergy Clin. Immunol.">
        <title>High-quality assembly of Dermatophagoides pteronyssinus genome and transcriptome reveals a wide range of novel allergens.</title>
        <authorList>
            <person name="Liu X.Y."/>
            <person name="Yang K.Y."/>
            <person name="Wang M.Q."/>
            <person name="Kwok J.S."/>
            <person name="Zeng X."/>
            <person name="Yang Z."/>
            <person name="Xiao X.J."/>
            <person name="Lau C.P."/>
            <person name="Li Y."/>
            <person name="Huang Z.M."/>
            <person name="Ba J.G."/>
            <person name="Yim A.K."/>
            <person name="Ouyang C.Y."/>
            <person name="Ngai S.M."/>
            <person name="Chan T.F."/>
            <person name="Leung E.L."/>
            <person name="Liu L."/>
            <person name="Liu Z.G."/>
            <person name="Tsui S.K."/>
        </authorList>
    </citation>
    <scope>NUCLEOTIDE SEQUENCE [LARGE SCALE GENOMIC DNA]</scope>
    <source>
        <strain evidence="4">Derp</strain>
    </source>
</reference>
<dbReference type="PROSITE" id="PS50238">
    <property type="entry name" value="RHOGAP"/>
    <property type="match status" value="1"/>
</dbReference>
<feature type="domain" description="Rho-GAP" evidence="3">
    <location>
        <begin position="197"/>
        <end position="371"/>
    </location>
</feature>
<dbReference type="InterPro" id="IPR023393">
    <property type="entry name" value="START-like_dom_sf"/>
</dbReference>
<feature type="compositionally biased region" description="Low complexity" evidence="2">
    <location>
        <begin position="119"/>
        <end position="145"/>
    </location>
</feature>
<evidence type="ECO:0000313" key="5">
    <source>
        <dbReference type="Proteomes" id="UP000887458"/>
    </source>
</evidence>
<dbReference type="Gene3D" id="3.30.530.20">
    <property type="match status" value="1"/>
</dbReference>
<reference evidence="4 5" key="2">
    <citation type="journal article" date="2022" name="Mol. Biol. Evol.">
        <title>Comparative Genomics Reveals Insights into the Divergent Evolution of Astigmatic Mites and Household Pest Adaptations.</title>
        <authorList>
            <person name="Xiong Q."/>
            <person name="Wan A.T."/>
            <person name="Liu X."/>
            <person name="Fung C.S."/>
            <person name="Xiao X."/>
            <person name="Malainual N."/>
            <person name="Hou J."/>
            <person name="Wang L."/>
            <person name="Wang M."/>
            <person name="Yang K.Y."/>
            <person name="Cui Y."/>
            <person name="Leung E.L."/>
            <person name="Nong W."/>
            <person name="Shin S.K."/>
            <person name="Au S.W."/>
            <person name="Jeong K.Y."/>
            <person name="Chew F.T."/>
            <person name="Hui J.H."/>
            <person name="Leung T.F."/>
            <person name="Tungtrongchitr A."/>
            <person name="Zhong N."/>
            <person name="Liu Z."/>
            <person name="Tsui S.K."/>
        </authorList>
    </citation>
    <scope>NUCLEOTIDE SEQUENCE [LARGE SCALE GENOMIC DNA]</scope>
    <source>
        <strain evidence="4">Derp</strain>
    </source>
</reference>
<feature type="compositionally biased region" description="Low complexity" evidence="2">
    <location>
        <begin position="46"/>
        <end position="60"/>
    </location>
</feature>